<sequence length="172" mass="20247">MNDERPSVSPTFNPEADRRAHDIARLPEDLRDRAKDIEREYKEKRSHLKNLQERQREQDVEKERKKIRRDRPSKTYEKEKWRISSPRRRDTQDIDREAECAVETRNAEALVAIDIQRDADIDEVLALARDRDPNAAQDENAIEASREARKSDRGPSLYRGGNRDSGNRGRDR</sequence>
<feature type="region of interest" description="Disordered" evidence="1">
    <location>
        <begin position="1"/>
        <end position="96"/>
    </location>
</feature>
<gene>
    <name evidence="2" type="ORF">ABH943_005235</name>
</gene>
<dbReference type="Proteomes" id="UP001620514">
    <property type="component" value="Unassembled WGS sequence"/>
</dbReference>
<protein>
    <submittedName>
        <fullName evidence="2">Sec-independent protein translocase protein TatA</fullName>
    </submittedName>
</protein>
<feature type="region of interest" description="Disordered" evidence="1">
    <location>
        <begin position="129"/>
        <end position="172"/>
    </location>
</feature>
<reference evidence="2 3" key="1">
    <citation type="submission" date="2024-11" db="EMBL/GenBank/DDBJ databases">
        <title>Using genomics to understand microbial adaptation to soil warming.</title>
        <authorList>
            <person name="Deangelis K.M. PhD."/>
        </authorList>
    </citation>
    <scope>NUCLEOTIDE SEQUENCE [LARGE SCALE GENOMIC DNA]</scope>
    <source>
        <strain evidence="2 3">GAS97</strain>
    </source>
</reference>
<accession>A0ABW8MNG7</accession>
<evidence type="ECO:0000313" key="3">
    <source>
        <dbReference type="Proteomes" id="UP001620514"/>
    </source>
</evidence>
<dbReference type="EMBL" id="JBIYDN010000018">
    <property type="protein sequence ID" value="MFK4445213.1"/>
    <property type="molecule type" value="Genomic_DNA"/>
</dbReference>
<keyword evidence="3" id="KW-1185">Reference proteome</keyword>
<feature type="compositionally biased region" description="Basic and acidic residues" evidence="1">
    <location>
        <begin position="144"/>
        <end position="153"/>
    </location>
</feature>
<organism evidence="2 3">
    <name type="scientific">Caballeronia udeis</name>
    <dbReference type="NCBI Taxonomy" id="1232866"/>
    <lineage>
        <taxon>Bacteria</taxon>
        <taxon>Pseudomonadati</taxon>
        <taxon>Pseudomonadota</taxon>
        <taxon>Betaproteobacteria</taxon>
        <taxon>Burkholderiales</taxon>
        <taxon>Burkholderiaceae</taxon>
        <taxon>Caballeronia</taxon>
    </lineage>
</organism>
<proteinExistence type="predicted"/>
<dbReference type="RefSeq" id="WP_404610238.1">
    <property type="nucleotide sequence ID" value="NZ_JBIYDN010000018.1"/>
</dbReference>
<name>A0ABW8MNG7_9BURK</name>
<evidence type="ECO:0000313" key="2">
    <source>
        <dbReference type="EMBL" id="MFK4445213.1"/>
    </source>
</evidence>
<feature type="compositionally biased region" description="Basic and acidic residues" evidence="1">
    <location>
        <begin position="50"/>
        <end position="96"/>
    </location>
</feature>
<feature type="compositionally biased region" description="Basic and acidic residues" evidence="1">
    <location>
        <begin position="15"/>
        <end position="43"/>
    </location>
</feature>
<feature type="compositionally biased region" description="Basic and acidic residues" evidence="1">
    <location>
        <begin position="161"/>
        <end position="172"/>
    </location>
</feature>
<evidence type="ECO:0000256" key="1">
    <source>
        <dbReference type="SAM" id="MobiDB-lite"/>
    </source>
</evidence>
<comment type="caution">
    <text evidence="2">The sequence shown here is derived from an EMBL/GenBank/DDBJ whole genome shotgun (WGS) entry which is preliminary data.</text>
</comment>